<gene>
    <name evidence="2" type="ORF">FEM48_Zijuj09G0230000</name>
</gene>
<name>A0A978UVT9_ZIZJJ</name>
<dbReference type="Proteomes" id="UP000813462">
    <property type="component" value="Unassembled WGS sequence"/>
</dbReference>
<dbReference type="InterPro" id="IPR008480">
    <property type="entry name" value="DUF761_pln"/>
</dbReference>
<sequence length="208" mass="23483">MKNRASGIVKKIIAAISSIAKAKTMALKSKTTALKTRIAIFSLLRNKKILMTSISHKLQALVSQHGSKGHSISNSDPEQEQEHEVLQSNKAALVLYTSSHNINAMACECEQAADEHVQVGYLQEYEDEVEEKYPDLTHSLFDEVEDTAGAPSVIDMVKNSKEEAGEEFRLEDEIDHVADLFIKRFHRQIMFQKQQSLKRNQEMLLRTA</sequence>
<feature type="region of interest" description="Disordered" evidence="1">
    <location>
        <begin position="65"/>
        <end position="84"/>
    </location>
</feature>
<evidence type="ECO:0008006" key="4">
    <source>
        <dbReference type="Google" id="ProtNLM"/>
    </source>
</evidence>
<reference evidence="2" key="1">
    <citation type="journal article" date="2021" name="Front. Plant Sci.">
        <title>Chromosome-Scale Genome Assembly for Chinese Sour Jujube and Insights Into Its Genome Evolution and Domestication Signature.</title>
        <authorList>
            <person name="Shen L.-Y."/>
            <person name="Luo H."/>
            <person name="Wang X.-L."/>
            <person name="Wang X.-M."/>
            <person name="Qiu X.-J."/>
            <person name="Liu H."/>
            <person name="Zhou S.-S."/>
            <person name="Jia K.-H."/>
            <person name="Nie S."/>
            <person name="Bao Y.-T."/>
            <person name="Zhang R.-G."/>
            <person name="Yun Q.-Z."/>
            <person name="Chai Y.-H."/>
            <person name="Lu J.-Y."/>
            <person name="Li Y."/>
            <person name="Zhao S.-W."/>
            <person name="Mao J.-F."/>
            <person name="Jia S.-G."/>
            <person name="Mao Y.-M."/>
        </authorList>
    </citation>
    <scope>NUCLEOTIDE SEQUENCE</scope>
    <source>
        <strain evidence="2">AT0</strain>
        <tissue evidence="2">Leaf</tissue>
    </source>
</reference>
<organism evidence="2 3">
    <name type="scientific">Ziziphus jujuba var. spinosa</name>
    <dbReference type="NCBI Taxonomy" id="714518"/>
    <lineage>
        <taxon>Eukaryota</taxon>
        <taxon>Viridiplantae</taxon>
        <taxon>Streptophyta</taxon>
        <taxon>Embryophyta</taxon>
        <taxon>Tracheophyta</taxon>
        <taxon>Spermatophyta</taxon>
        <taxon>Magnoliopsida</taxon>
        <taxon>eudicotyledons</taxon>
        <taxon>Gunneridae</taxon>
        <taxon>Pentapetalae</taxon>
        <taxon>rosids</taxon>
        <taxon>fabids</taxon>
        <taxon>Rosales</taxon>
        <taxon>Rhamnaceae</taxon>
        <taxon>Paliureae</taxon>
        <taxon>Ziziphus</taxon>
    </lineage>
</organism>
<dbReference type="PANTHER" id="PTHR33450">
    <property type="entry name" value="EMB|CAB67623.1-RELATED"/>
    <property type="match status" value="1"/>
</dbReference>
<proteinExistence type="predicted"/>
<dbReference type="Pfam" id="PF05553">
    <property type="entry name" value="DUF761"/>
    <property type="match status" value="1"/>
</dbReference>
<dbReference type="EMBL" id="JAEACU010000009">
    <property type="protein sequence ID" value="KAH7518989.1"/>
    <property type="molecule type" value="Genomic_DNA"/>
</dbReference>
<dbReference type="PANTHER" id="PTHR33450:SF12">
    <property type="entry name" value="COTTON FIBER PROTEIN"/>
    <property type="match status" value="1"/>
</dbReference>
<evidence type="ECO:0000313" key="2">
    <source>
        <dbReference type="EMBL" id="KAH7518989.1"/>
    </source>
</evidence>
<dbReference type="AlphaFoldDB" id="A0A978UVT9"/>
<dbReference type="OrthoDB" id="684076at2759"/>
<evidence type="ECO:0000313" key="3">
    <source>
        <dbReference type="Proteomes" id="UP000813462"/>
    </source>
</evidence>
<feature type="compositionally biased region" description="Polar residues" evidence="1">
    <location>
        <begin position="65"/>
        <end position="76"/>
    </location>
</feature>
<protein>
    <recommendedName>
        <fullName evidence="4">DUF761 domain-containing protein</fullName>
    </recommendedName>
</protein>
<evidence type="ECO:0000256" key="1">
    <source>
        <dbReference type="SAM" id="MobiDB-lite"/>
    </source>
</evidence>
<accession>A0A978UVT9</accession>
<comment type="caution">
    <text evidence="2">The sequence shown here is derived from an EMBL/GenBank/DDBJ whole genome shotgun (WGS) entry which is preliminary data.</text>
</comment>